<keyword evidence="2" id="KW-1185">Reference proteome</keyword>
<proteinExistence type="predicted"/>
<reference evidence="1 2" key="1">
    <citation type="journal article" date="2019" name="Genome Biol. Evol.">
        <title>Insights into the evolution of the New World diploid cottons (Gossypium, subgenus Houzingenia) based on genome sequencing.</title>
        <authorList>
            <person name="Grover C.E."/>
            <person name="Arick M.A. 2nd"/>
            <person name="Thrash A."/>
            <person name="Conover J.L."/>
            <person name="Sanders W.S."/>
            <person name="Peterson D.G."/>
            <person name="Frelichowski J.E."/>
            <person name="Scheffler J.A."/>
            <person name="Scheffler B.E."/>
            <person name="Wendel J.F."/>
        </authorList>
    </citation>
    <scope>NUCLEOTIDE SEQUENCE [LARGE SCALE GENOMIC DNA]</scope>
    <source>
        <strain evidence="1">1</strain>
        <tissue evidence="1">Leaf</tissue>
    </source>
</reference>
<name>A0A7J9M9B8_GOSSC</name>
<accession>A0A7J9M9B8</accession>
<protein>
    <submittedName>
        <fullName evidence="1">Uncharacterized protein</fullName>
    </submittedName>
</protein>
<comment type="caution">
    <text evidence="1">The sequence shown here is derived from an EMBL/GenBank/DDBJ whole genome shotgun (WGS) entry which is preliminary data.</text>
</comment>
<feature type="non-terminal residue" evidence="1">
    <location>
        <position position="154"/>
    </location>
</feature>
<dbReference type="AlphaFoldDB" id="A0A7J9M9B8"/>
<gene>
    <name evidence="1" type="ORF">Goshw_000918</name>
</gene>
<organism evidence="1 2">
    <name type="scientific">Gossypium schwendimanii</name>
    <name type="common">Cotton</name>
    <dbReference type="NCBI Taxonomy" id="34291"/>
    <lineage>
        <taxon>Eukaryota</taxon>
        <taxon>Viridiplantae</taxon>
        <taxon>Streptophyta</taxon>
        <taxon>Embryophyta</taxon>
        <taxon>Tracheophyta</taxon>
        <taxon>Spermatophyta</taxon>
        <taxon>Magnoliopsida</taxon>
        <taxon>eudicotyledons</taxon>
        <taxon>Gunneridae</taxon>
        <taxon>Pentapetalae</taxon>
        <taxon>rosids</taxon>
        <taxon>malvids</taxon>
        <taxon>Malvales</taxon>
        <taxon>Malvaceae</taxon>
        <taxon>Malvoideae</taxon>
        <taxon>Gossypium</taxon>
    </lineage>
</organism>
<sequence length="154" mass="16885">TVQSHLRTWHYNLVLSVDGSVVTGATIIPGKEDLCAALLGKVLNKFDGGQILMNWFAKKFDKLSMDWIEELCLATEPDKLSIGGYLLLLLVGQLKDVEYEGTVKSVREGGNAGIRQGGAAVKLEVTNSTATARLERIAQGGHAWEERREFVRDA</sequence>
<evidence type="ECO:0000313" key="2">
    <source>
        <dbReference type="Proteomes" id="UP000593576"/>
    </source>
</evidence>
<evidence type="ECO:0000313" key="1">
    <source>
        <dbReference type="EMBL" id="MBA0867538.1"/>
    </source>
</evidence>
<dbReference type="OrthoDB" id="994845at2759"/>
<dbReference type="EMBL" id="JABFAF010000010">
    <property type="protein sequence ID" value="MBA0867538.1"/>
    <property type="molecule type" value="Genomic_DNA"/>
</dbReference>
<dbReference type="Proteomes" id="UP000593576">
    <property type="component" value="Unassembled WGS sequence"/>
</dbReference>